<dbReference type="Proteomes" id="UP000050280">
    <property type="component" value="Unassembled WGS sequence"/>
</dbReference>
<feature type="transmembrane region" description="Helical" evidence="1">
    <location>
        <begin position="6"/>
        <end position="27"/>
    </location>
</feature>
<gene>
    <name evidence="2" type="ORF">I595_141</name>
</gene>
<evidence type="ECO:0000256" key="1">
    <source>
        <dbReference type="SAM" id="Phobius"/>
    </source>
</evidence>
<keyword evidence="3" id="KW-1185">Reference proteome</keyword>
<dbReference type="STRING" id="1300341.I595_141"/>
<keyword evidence="1" id="KW-0472">Membrane</keyword>
<sequence length="37" mass="4420">MFTPDIYKVLDFFVLVLAILWVLKVSLYRKKYGNGRI</sequence>
<accession>A0A0P7B3S8</accession>
<keyword evidence="1" id="KW-1133">Transmembrane helix</keyword>
<dbReference type="EMBL" id="LDJX01000001">
    <property type="protein sequence ID" value="KPM33238.1"/>
    <property type="molecule type" value="Genomic_DNA"/>
</dbReference>
<reference evidence="2 3" key="1">
    <citation type="submission" date="2015-09" db="EMBL/GenBank/DDBJ databases">
        <title>Genome sequence of the marine flavobacterium Croceitalea dokdonensis DOKDO 023 that contains proton- and sodium-pumping rhodopsins.</title>
        <authorList>
            <person name="Kwon S.-K."/>
            <person name="Lee H.K."/>
            <person name="Kwak M.-J."/>
            <person name="Kim J.F."/>
        </authorList>
    </citation>
    <scope>NUCLEOTIDE SEQUENCE [LARGE SCALE GENOMIC DNA]</scope>
    <source>
        <strain evidence="2 3">DOKDO 023</strain>
    </source>
</reference>
<evidence type="ECO:0000313" key="3">
    <source>
        <dbReference type="Proteomes" id="UP000050280"/>
    </source>
</evidence>
<protein>
    <submittedName>
        <fullName evidence="2">Uncharacterized protein</fullName>
    </submittedName>
</protein>
<keyword evidence="1" id="KW-0812">Transmembrane</keyword>
<dbReference type="AlphaFoldDB" id="A0A0P7B3S8"/>
<organism evidence="2 3">
    <name type="scientific">Croceitalea dokdonensis DOKDO 023</name>
    <dbReference type="NCBI Taxonomy" id="1300341"/>
    <lineage>
        <taxon>Bacteria</taxon>
        <taxon>Pseudomonadati</taxon>
        <taxon>Bacteroidota</taxon>
        <taxon>Flavobacteriia</taxon>
        <taxon>Flavobacteriales</taxon>
        <taxon>Flavobacteriaceae</taxon>
        <taxon>Croceitalea</taxon>
    </lineage>
</organism>
<evidence type="ECO:0000313" key="2">
    <source>
        <dbReference type="EMBL" id="KPM33238.1"/>
    </source>
</evidence>
<comment type="caution">
    <text evidence="2">The sequence shown here is derived from an EMBL/GenBank/DDBJ whole genome shotgun (WGS) entry which is preliminary data.</text>
</comment>
<name>A0A0P7B3S8_9FLAO</name>
<proteinExistence type="predicted"/>